<feature type="binding site" evidence="2">
    <location>
        <position position="357"/>
    </location>
    <ligand>
        <name>Mn(2+)</name>
        <dbReference type="ChEBI" id="CHEBI:29035"/>
        <label>2</label>
    </ligand>
</feature>
<comment type="caution">
    <text evidence="4">The sequence shown here is derived from an EMBL/GenBank/DDBJ whole genome shotgun (WGS) entry which is preliminary data.</text>
</comment>
<evidence type="ECO:0000313" key="4">
    <source>
        <dbReference type="EMBL" id="TYR34619.1"/>
    </source>
</evidence>
<dbReference type="CDD" id="cd05666">
    <property type="entry name" value="M20_Acy1-like"/>
    <property type="match status" value="1"/>
</dbReference>
<evidence type="ECO:0000256" key="2">
    <source>
        <dbReference type="PIRSR" id="PIRSR005962-1"/>
    </source>
</evidence>
<dbReference type="Gene3D" id="3.40.630.10">
    <property type="entry name" value="Zn peptidases"/>
    <property type="match status" value="1"/>
</dbReference>
<reference evidence="4 5" key="2">
    <citation type="submission" date="2019-09" db="EMBL/GenBank/DDBJ databases">
        <title>Mesorhizobium sp. MaA-C15 isolated from Microcystis aeruginosa.</title>
        <authorList>
            <person name="Jeong S.E."/>
            <person name="Jin H.M."/>
            <person name="Jeon C.O."/>
        </authorList>
    </citation>
    <scope>NUCLEOTIDE SEQUENCE [LARGE SCALE GENOMIC DNA]</scope>
    <source>
        <strain evidence="4 5">MaA-C15</strain>
    </source>
</reference>
<dbReference type="Proteomes" id="UP000323258">
    <property type="component" value="Unassembled WGS sequence"/>
</dbReference>
<dbReference type="Gene3D" id="3.30.70.360">
    <property type="match status" value="1"/>
</dbReference>
<accession>A0A5D4H3M1</accession>
<dbReference type="InterPro" id="IPR017439">
    <property type="entry name" value="Amidohydrolase"/>
</dbReference>
<dbReference type="Pfam" id="PF07687">
    <property type="entry name" value="M20_dimer"/>
    <property type="match status" value="1"/>
</dbReference>
<feature type="binding site" evidence="2">
    <location>
        <position position="164"/>
    </location>
    <ligand>
        <name>Mn(2+)</name>
        <dbReference type="ChEBI" id="CHEBI:29035"/>
        <label>2</label>
    </ligand>
</feature>
<gene>
    <name evidence="4" type="ORF">FY036_04500</name>
</gene>
<proteinExistence type="predicted"/>
<keyword evidence="5" id="KW-1185">Reference proteome</keyword>
<keyword evidence="2" id="KW-0479">Metal-binding</keyword>
<protein>
    <submittedName>
        <fullName evidence="4">Amidohydrolase</fullName>
    </submittedName>
</protein>
<organism evidence="4 5">
    <name type="scientific">Neoaquamicrobium microcysteis</name>
    <dbReference type="NCBI Taxonomy" id="2682781"/>
    <lineage>
        <taxon>Bacteria</taxon>
        <taxon>Pseudomonadati</taxon>
        <taxon>Pseudomonadota</taxon>
        <taxon>Alphaproteobacteria</taxon>
        <taxon>Hyphomicrobiales</taxon>
        <taxon>Phyllobacteriaceae</taxon>
        <taxon>Neoaquamicrobium</taxon>
    </lineage>
</organism>
<dbReference type="Pfam" id="PF01546">
    <property type="entry name" value="Peptidase_M20"/>
    <property type="match status" value="1"/>
</dbReference>
<dbReference type="RefSeq" id="WP_148913511.1">
    <property type="nucleotide sequence ID" value="NZ_VSZS01000055.1"/>
</dbReference>
<dbReference type="AlphaFoldDB" id="A0A5D4H3M1"/>
<dbReference type="EMBL" id="VSZS01000055">
    <property type="protein sequence ID" value="TYR34619.1"/>
    <property type="molecule type" value="Genomic_DNA"/>
</dbReference>
<dbReference type="SUPFAM" id="SSF53187">
    <property type="entry name" value="Zn-dependent exopeptidases"/>
    <property type="match status" value="1"/>
</dbReference>
<evidence type="ECO:0000256" key="1">
    <source>
        <dbReference type="ARBA" id="ARBA00022801"/>
    </source>
</evidence>
<dbReference type="OrthoDB" id="9777385at2"/>
<evidence type="ECO:0000313" key="5">
    <source>
        <dbReference type="Proteomes" id="UP000323258"/>
    </source>
</evidence>
<name>A0A5D4H3M1_9HYPH</name>
<dbReference type="FunFam" id="3.30.70.360:FF:000001">
    <property type="entry name" value="N-acetyldiaminopimelate deacetylase"/>
    <property type="match status" value="1"/>
</dbReference>
<feature type="binding site" evidence="2">
    <location>
        <position position="105"/>
    </location>
    <ligand>
        <name>Mn(2+)</name>
        <dbReference type="ChEBI" id="CHEBI:29035"/>
        <label>2</label>
    </ligand>
</feature>
<sequence length="386" mass="41128">MPILNRASEMQDEIAGWRRRLHETPEIGFDLPFTSGFVADRLTEFGCDEVVRGVGRSGVVAVIHGRLGEGPTIGLRADMDALPMSEDSGVAHASRVEGRMHACGHDGHTAMLLGAARYLAETRNFAGSTVLIFQPAEEIGQGALGMLGDGLMERFGIERVFGMHNMPGLPTGQFAVRAGAMMAAVAKFTIRIKGRGGHAARPHTTIDPIIAGAQIVNALQTIVARGTDPVASLVVTVTRIIAGTAYNIIPETIEIWGTTRALDMDNAAMAERRIGDICDGIAMATGAEIVMEYDQAHPVTFNRPEEAEFVAGVARDVGGTVDLTVRPVMAGEDFSHMLTARPGAFVFIGNGDTAGLHHPAYDFDDEAIPAGVSYWIKLAETALGKR</sequence>
<dbReference type="PIRSF" id="PIRSF005962">
    <property type="entry name" value="Pept_M20D_amidohydro"/>
    <property type="match status" value="1"/>
</dbReference>
<evidence type="ECO:0000259" key="3">
    <source>
        <dbReference type="Pfam" id="PF07687"/>
    </source>
</evidence>
<dbReference type="GO" id="GO:0019877">
    <property type="term" value="P:diaminopimelate biosynthetic process"/>
    <property type="evidence" value="ECO:0007669"/>
    <property type="project" value="UniProtKB-ARBA"/>
</dbReference>
<dbReference type="GO" id="GO:0050118">
    <property type="term" value="F:N-acetyldiaminopimelate deacetylase activity"/>
    <property type="evidence" value="ECO:0007669"/>
    <property type="project" value="UniProtKB-ARBA"/>
</dbReference>
<dbReference type="InterPro" id="IPR002933">
    <property type="entry name" value="Peptidase_M20"/>
</dbReference>
<dbReference type="PANTHER" id="PTHR11014">
    <property type="entry name" value="PEPTIDASE M20 FAMILY MEMBER"/>
    <property type="match status" value="1"/>
</dbReference>
<feature type="domain" description="Peptidase M20 dimerisation" evidence="3">
    <location>
        <begin position="186"/>
        <end position="279"/>
    </location>
</feature>
<comment type="cofactor">
    <cofactor evidence="2">
        <name>Mn(2+)</name>
        <dbReference type="ChEBI" id="CHEBI:29035"/>
    </cofactor>
    <text evidence="2">The Mn(2+) ion enhances activity.</text>
</comment>
<feature type="binding site" evidence="2">
    <location>
        <position position="138"/>
    </location>
    <ligand>
        <name>Mn(2+)</name>
        <dbReference type="ChEBI" id="CHEBI:29035"/>
        <label>2</label>
    </ligand>
</feature>
<reference evidence="4 5" key="1">
    <citation type="submission" date="2019-08" db="EMBL/GenBank/DDBJ databases">
        <authorList>
            <person name="Seo Y.L."/>
        </authorList>
    </citation>
    <scope>NUCLEOTIDE SEQUENCE [LARGE SCALE GENOMIC DNA]</scope>
    <source>
        <strain evidence="4 5">MaA-C15</strain>
    </source>
</reference>
<dbReference type="SUPFAM" id="SSF55031">
    <property type="entry name" value="Bacterial exopeptidase dimerisation domain"/>
    <property type="match status" value="1"/>
</dbReference>
<keyword evidence="1 4" id="KW-0378">Hydrolase</keyword>
<dbReference type="InterPro" id="IPR036264">
    <property type="entry name" value="Bact_exopeptidase_dim_dom"/>
</dbReference>
<dbReference type="NCBIfam" id="TIGR01891">
    <property type="entry name" value="amidohydrolases"/>
    <property type="match status" value="1"/>
</dbReference>
<feature type="binding site" evidence="2">
    <location>
        <position position="103"/>
    </location>
    <ligand>
        <name>Mn(2+)</name>
        <dbReference type="ChEBI" id="CHEBI:29035"/>
        <label>2</label>
    </ligand>
</feature>
<dbReference type="PANTHER" id="PTHR11014:SF63">
    <property type="entry name" value="METALLOPEPTIDASE, PUTATIVE (AFU_ORTHOLOGUE AFUA_6G09600)-RELATED"/>
    <property type="match status" value="1"/>
</dbReference>
<keyword evidence="2" id="KW-0464">Manganese</keyword>
<dbReference type="InterPro" id="IPR011650">
    <property type="entry name" value="Peptidase_M20_dimer"/>
</dbReference>
<dbReference type="GO" id="GO:0046872">
    <property type="term" value="F:metal ion binding"/>
    <property type="evidence" value="ECO:0007669"/>
    <property type="project" value="UniProtKB-KW"/>
</dbReference>